<dbReference type="EMBL" id="JAEPRA010000001">
    <property type="protein sequence ID" value="KAG2188804.1"/>
    <property type="molecule type" value="Genomic_DNA"/>
</dbReference>
<evidence type="ECO:0000256" key="1">
    <source>
        <dbReference type="SAM" id="MobiDB-lite"/>
    </source>
</evidence>
<comment type="caution">
    <text evidence="2">The sequence shown here is derived from an EMBL/GenBank/DDBJ whole genome shotgun (WGS) entry which is preliminary data.</text>
</comment>
<protein>
    <submittedName>
        <fullName evidence="2">Uncharacterized protein</fullName>
    </submittedName>
</protein>
<feature type="compositionally biased region" description="Polar residues" evidence="1">
    <location>
        <begin position="601"/>
        <end position="615"/>
    </location>
</feature>
<dbReference type="AlphaFoldDB" id="A0A8H7Q9C0"/>
<feature type="compositionally biased region" description="Polar residues" evidence="1">
    <location>
        <begin position="531"/>
        <end position="545"/>
    </location>
</feature>
<dbReference type="Proteomes" id="UP000612746">
    <property type="component" value="Unassembled WGS sequence"/>
</dbReference>
<name>A0A8H7Q9C0_9FUNG</name>
<dbReference type="OrthoDB" id="2408576at2759"/>
<evidence type="ECO:0000313" key="2">
    <source>
        <dbReference type="EMBL" id="KAG2188804.1"/>
    </source>
</evidence>
<sequence>MDHCDIVFIHAGPAAAVIYYYTQLFQSHCLYSPHSIQIPVRELGRNLLHILDSQDTKKLAVHFPAPLGAAQLNGLISFLRSRRTTIQLALLSLTVTPYQQQLWAGWAASLIKRADKDASLRSWVDRCLNDREFGPLSVETSLFDYHETSPPTTQHEPIICISRYQFKKKALLIHITPNLSSFTLDHGLTLDQNVCNMIKAYVETEPFPQVILLGDEKVIFGKIPSYTTLSEDEQQQAIQQRRDQITLSLQRLAFEIPIYLCCRDYTEVVDSRFKSSLTRMLAWVQHRHQLALGRCVLAEWAPEALEDCTPAENWLSRIDKQPKYDKMTCIPPESLKLSGSLPSFETPLLGEEPPHKLVNIEEFGNAIVHGLFCATTETLEAWFTKAKHDDEDKDMMDIQMQSPEESTVVRSNDDLRVTIANRMTNESIQHYIGNIGAFKRGEDLISTVSSVNMNVEDDRLLLSGRAKGTSQEPYSLRITLKAPATDLMGLLLWYKNESTKLSQRTLPFTLPSKSGTIETSSSDAEKDSTMMEPTSPSIVSPTVMENQPLPHPSPPMRKRVPRVLPPSSSQQAEEKKKSTSRKRKHEITVSDVVPGEETEETNTPIISRISKQSKASIYPASSRIPSVLNSDSDIDEDDVLRHAPATPKLDKSPKLQPVQLDVQQEVTADPVSTTSISNPPPPLPNFPRSPIKRLASAEDDGTDDEAEVTSKSTAANDNIDMKRSLFQAPSERSSTSDEQAQRIDRPRKKKRLQSMLDDLLSL</sequence>
<accession>A0A8H7Q9C0</accession>
<feature type="compositionally biased region" description="Acidic residues" evidence="1">
    <location>
        <begin position="697"/>
        <end position="707"/>
    </location>
</feature>
<feature type="region of interest" description="Disordered" evidence="1">
    <location>
        <begin position="507"/>
        <end position="618"/>
    </location>
</feature>
<keyword evidence="3" id="KW-1185">Reference proteome</keyword>
<feature type="compositionally biased region" description="Pro residues" evidence="1">
    <location>
        <begin position="678"/>
        <end position="687"/>
    </location>
</feature>
<organism evidence="2 3">
    <name type="scientific">Umbelopsis vinacea</name>
    <dbReference type="NCBI Taxonomy" id="44442"/>
    <lineage>
        <taxon>Eukaryota</taxon>
        <taxon>Fungi</taxon>
        <taxon>Fungi incertae sedis</taxon>
        <taxon>Mucoromycota</taxon>
        <taxon>Mucoromycotina</taxon>
        <taxon>Umbelopsidomycetes</taxon>
        <taxon>Umbelopsidales</taxon>
        <taxon>Umbelopsidaceae</taxon>
        <taxon>Umbelopsis</taxon>
    </lineage>
</organism>
<evidence type="ECO:0000313" key="3">
    <source>
        <dbReference type="Proteomes" id="UP000612746"/>
    </source>
</evidence>
<feature type="region of interest" description="Disordered" evidence="1">
    <location>
        <begin position="643"/>
        <end position="762"/>
    </location>
</feature>
<reference evidence="2" key="1">
    <citation type="submission" date="2020-12" db="EMBL/GenBank/DDBJ databases">
        <title>Metabolic potential, ecology and presence of endohyphal bacteria is reflected in genomic diversity of Mucoromycotina.</title>
        <authorList>
            <person name="Muszewska A."/>
            <person name="Okrasinska A."/>
            <person name="Steczkiewicz K."/>
            <person name="Drgas O."/>
            <person name="Orlowska M."/>
            <person name="Perlinska-Lenart U."/>
            <person name="Aleksandrzak-Piekarczyk T."/>
            <person name="Szatraj K."/>
            <person name="Zielenkiewicz U."/>
            <person name="Pilsyk S."/>
            <person name="Malc E."/>
            <person name="Mieczkowski P."/>
            <person name="Kruszewska J.S."/>
            <person name="Biernat P."/>
            <person name="Pawlowska J."/>
        </authorList>
    </citation>
    <scope>NUCLEOTIDE SEQUENCE</scope>
    <source>
        <strain evidence="2">WA0000051536</strain>
    </source>
</reference>
<proteinExistence type="predicted"/>
<gene>
    <name evidence="2" type="ORF">INT44_003943</name>
</gene>
<feature type="compositionally biased region" description="Polar residues" evidence="1">
    <location>
        <begin position="507"/>
        <end position="522"/>
    </location>
</feature>